<protein>
    <submittedName>
        <fullName evidence="14">Methyl-accepting chemotaxis protein</fullName>
    </submittedName>
</protein>
<comment type="similarity">
    <text evidence="8">Belongs to the methyl-accepting chemotaxis (MCP) protein family.</text>
</comment>
<dbReference type="Gene3D" id="3.30.450.20">
    <property type="entry name" value="PAS domain"/>
    <property type="match status" value="1"/>
</dbReference>
<evidence type="ECO:0000313" key="15">
    <source>
        <dbReference type="Proteomes" id="UP000680304"/>
    </source>
</evidence>
<evidence type="ECO:0000313" key="14">
    <source>
        <dbReference type="EMBL" id="GIQ64043.1"/>
    </source>
</evidence>
<evidence type="ECO:0000256" key="6">
    <source>
        <dbReference type="ARBA" id="ARBA00023136"/>
    </source>
</evidence>
<keyword evidence="6 11" id="KW-0472">Membrane</keyword>
<dbReference type="PROSITE" id="PS50111">
    <property type="entry name" value="CHEMOTAXIS_TRANSDUC_2"/>
    <property type="match status" value="1"/>
</dbReference>
<dbReference type="Proteomes" id="UP000680304">
    <property type="component" value="Unassembled WGS sequence"/>
</dbReference>
<evidence type="ECO:0000256" key="3">
    <source>
        <dbReference type="ARBA" id="ARBA00022500"/>
    </source>
</evidence>
<sequence>MKRSKSPKNDKPVDKGNTSQQNGEKAKKRIGMFRIADLKGALSFNPAKSVGTRLFLVIFTSILACVLIVGLLSYSISKSTIESQAKQSGYQTIQQTAEKLDLMIKNYEELTMQVIVDSVIQERIAQYSKTGISQYERFEASRSLNERLQSFTMSNRGVQGSYLIPIKQAGDQGILGSSSLSWESVTSTDWYKAALEQNGRTVWIPTQPKSLGGSGSATFGVARLLKNTLNNDAQYVFVLEISLKEFQNQFENVHLGNGSRIVLLDQNNNYLTNADETLIGQPSDVQLPVGENAKASGTLEATSAGGKVLAIYQTLESPGWRLLGTIPVAELVKSAGYIRNVTAVVSILAAMLAAGIGIFVLYTVAVPLSNIRNLMNEGERGNLSVRSKLKRKDEIGQLSQSFNQMMEKITELVQQTNVTAQDVLHTAGELSEASKKTALAAKEIAVATEEIAGGATSLAMEAERGTDLTLNINTQMKRVLDAKTQMSAAAGEVEQASERGTTHMSMLIEKTGAAEEMTRNMVEKVDRLKESTRSIRKILDVLNNITKQTNILSLNATIEAARAGAAGKGFMVVADEIRKLADQSRQSIDVVAQMTETIQHEIDETVTALSDAYPIFQQQIESVKETSQIFHTVQGQMNLFVHSLHSVTESIGELDQSQSVLSEAMSNVSAVAQQSSATSEEVASLGNEQLHVSEELVKLSDKLENASRQLKESLSKFSI</sequence>
<proteinExistence type="inferred from homology"/>
<comment type="caution">
    <text evidence="14">The sequence shown here is derived from an EMBL/GenBank/DDBJ whole genome shotgun (WGS) entry which is preliminary data.</text>
</comment>
<gene>
    <name evidence="14" type="ORF">PACILC2_26110</name>
</gene>
<evidence type="ECO:0000256" key="4">
    <source>
        <dbReference type="ARBA" id="ARBA00022692"/>
    </source>
</evidence>
<reference evidence="14 15" key="1">
    <citation type="submission" date="2021-04" db="EMBL/GenBank/DDBJ databases">
        <title>Draft genome sequence of Paenibacillus cisolokensis, LC2-13A.</title>
        <authorList>
            <person name="Uke A."/>
            <person name="Chhe C."/>
            <person name="Baramee S."/>
            <person name="Kosugi A."/>
        </authorList>
    </citation>
    <scope>NUCLEOTIDE SEQUENCE [LARGE SCALE GENOMIC DNA]</scope>
    <source>
        <strain evidence="14 15">LC2-13A</strain>
    </source>
</reference>
<accession>A0ABQ4N729</accession>
<dbReference type="PROSITE" id="PS50885">
    <property type="entry name" value="HAMP"/>
    <property type="match status" value="1"/>
</dbReference>
<dbReference type="CDD" id="cd12912">
    <property type="entry name" value="PDC2_MCP_like"/>
    <property type="match status" value="1"/>
</dbReference>
<keyword evidence="7 9" id="KW-0807">Transducer</keyword>
<feature type="transmembrane region" description="Helical" evidence="11">
    <location>
        <begin position="343"/>
        <end position="365"/>
    </location>
</feature>
<keyword evidence="2" id="KW-1003">Cell membrane</keyword>
<dbReference type="SMART" id="SM00304">
    <property type="entry name" value="HAMP"/>
    <property type="match status" value="1"/>
</dbReference>
<evidence type="ECO:0000256" key="1">
    <source>
        <dbReference type="ARBA" id="ARBA00004651"/>
    </source>
</evidence>
<dbReference type="InterPro" id="IPR004089">
    <property type="entry name" value="MCPsignal_dom"/>
</dbReference>
<dbReference type="CDD" id="cd06225">
    <property type="entry name" value="HAMP"/>
    <property type="match status" value="1"/>
</dbReference>
<organism evidence="14 15">
    <name type="scientific">Paenibacillus cisolokensis</name>
    <dbReference type="NCBI Taxonomy" id="1658519"/>
    <lineage>
        <taxon>Bacteria</taxon>
        <taxon>Bacillati</taxon>
        <taxon>Bacillota</taxon>
        <taxon>Bacilli</taxon>
        <taxon>Bacillales</taxon>
        <taxon>Paenibacillaceae</taxon>
        <taxon>Paenibacillus</taxon>
    </lineage>
</organism>
<feature type="domain" description="HAMP" evidence="13">
    <location>
        <begin position="362"/>
        <end position="414"/>
    </location>
</feature>
<keyword evidence="4 11" id="KW-0812">Transmembrane</keyword>
<comment type="subcellular location">
    <subcellularLocation>
        <location evidence="1">Cell membrane</location>
        <topology evidence="1">Multi-pass membrane protein</topology>
    </subcellularLocation>
</comment>
<evidence type="ECO:0000256" key="2">
    <source>
        <dbReference type="ARBA" id="ARBA00022475"/>
    </source>
</evidence>
<dbReference type="InterPro" id="IPR003660">
    <property type="entry name" value="HAMP_dom"/>
</dbReference>
<evidence type="ECO:0000259" key="13">
    <source>
        <dbReference type="PROSITE" id="PS50885"/>
    </source>
</evidence>
<evidence type="ECO:0000256" key="5">
    <source>
        <dbReference type="ARBA" id="ARBA00022989"/>
    </source>
</evidence>
<evidence type="ECO:0000259" key="12">
    <source>
        <dbReference type="PROSITE" id="PS50111"/>
    </source>
</evidence>
<feature type="domain" description="Methyl-accepting transducer" evidence="12">
    <location>
        <begin position="433"/>
        <end position="683"/>
    </location>
</feature>
<dbReference type="Gene3D" id="1.10.287.950">
    <property type="entry name" value="Methyl-accepting chemotaxis protein"/>
    <property type="match status" value="1"/>
</dbReference>
<dbReference type="PANTHER" id="PTHR32089">
    <property type="entry name" value="METHYL-ACCEPTING CHEMOTAXIS PROTEIN MCPB"/>
    <property type="match status" value="1"/>
</dbReference>
<dbReference type="SUPFAM" id="SSF58104">
    <property type="entry name" value="Methyl-accepting chemotaxis protein (MCP) signaling domain"/>
    <property type="match status" value="1"/>
</dbReference>
<keyword evidence="5 11" id="KW-1133">Transmembrane helix</keyword>
<dbReference type="Gene3D" id="6.10.340.10">
    <property type="match status" value="1"/>
</dbReference>
<keyword evidence="15" id="KW-1185">Reference proteome</keyword>
<dbReference type="EMBL" id="BOVJ01000079">
    <property type="protein sequence ID" value="GIQ64043.1"/>
    <property type="molecule type" value="Genomic_DNA"/>
</dbReference>
<name>A0ABQ4N729_9BACL</name>
<evidence type="ECO:0000256" key="8">
    <source>
        <dbReference type="ARBA" id="ARBA00029447"/>
    </source>
</evidence>
<evidence type="ECO:0000256" key="11">
    <source>
        <dbReference type="SAM" id="Phobius"/>
    </source>
</evidence>
<dbReference type="Pfam" id="PF00015">
    <property type="entry name" value="MCPsignal"/>
    <property type="match status" value="1"/>
</dbReference>
<evidence type="ECO:0000256" key="9">
    <source>
        <dbReference type="PROSITE-ProRule" id="PRU00284"/>
    </source>
</evidence>
<feature type="transmembrane region" description="Helical" evidence="11">
    <location>
        <begin position="54"/>
        <end position="76"/>
    </location>
</feature>
<feature type="region of interest" description="Disordered" evidence="10">
    <location>
        <begin position="1"/>
        <end position="26"/>
    </location>
</feature>
<evidence type="ECO:0000256" key="10">
    <source>
        <dbReference type="SAM" id="MobiDB-lite"/>
    </source>
</evidence>
<dbReference type="InterPro" id="IPR033479">
    <property type="entry name" value="dCache_1"/>
</dbReference>
<dbReference type="PANTHER" id="PTHR32089:SF112">
    <property type="entry name" value="LYSOZYME-LIKE PROTEIN-RELATED"/>
    <property type="match status" value="1"/>
</dbReference>
<dbReference type="RefSeq" id="WP_244863458.1">
    <property type="nucleotide sequence ID" value="NZ_BOVJ01000079.1"/>
</dbReference>
<dbReference type="Pfam" id="PF02743">
    <property type="entry name" value="dCache_1"/>
    <property type="match status" value="1"/>
</dbReference>
<keyword evidence="3" id="KW-0145">Chemotaxis</keyword>
<dbReference type="Pfam" id="PF00672">
    <property type="entry name" value="HAMP"/>
    <property type="match status" value="1"/>
</dbReference>
<evidence type="ECO:0000256" key="7">
    <source>
        <dbReference type="ARBA" id="ARBA00023224"/>
    </source>
</evidence>
<dbReference type="SMART" id="SM00283">
    <property type="entry name" value="MA"/>
    <property type="match status" value="1"/>
</dbReference>